<keyword evidence="2" id="KW-1185">Reference proteome</keyword>
<evidence type="ECO:0000313" key="1">
    <source>
        <dbReference type="EMBL" id="GBP89888.1"/>
    </source>
</evidence>
<organism evidence="1 2">
    <name type="scientific">Eumeta variegata</name>
    <name type="common">Bagworm moth</name>
    <name type="synonym">Eumeta japonica</name>
    <dbReference type="NCBI Taxonomy" id="151549"/>
    <lineage>
        <taxon>Eukaryota</taxon>
        <taxon>Metazoa</taxon>
        <taxon>Ecdysozoa</taxon>
        <taxon>Arthropoda</taxon>
        <taxon>Hexapoda</taxon>
        <taxon>Insecta</taxon>
        <taxon>Pterygota</taxon>
        <taxon>Neoptera</taxon>
        <taxon>Endopterygota</taxon>
        <taxon>Lepidoptera</taxon>
        <taxon>Glossata</taxon>
        <taxon>Ditrysia</taxon>
        <taxon>Tineoidea</taxon>
        <taxon>Psychidae</taxon>
        <taxon>Oiketicinae</taxon>
        <taxon>Eumeta</taxon>
    </lineage>
</organism>
<name>A0A4C1ZQ80_EUMVA</name>
<dbReference type="EMBL" id="BGZK01002041">
    <property type="protein sequence ID" value="GBP89888.1"/>
    <property type="molecule type" value="Genomic_DNA"/>
</dbReference>
<dbReference type="AlphaFoldDB" id="A0A4C1ZQ80"/>
<gene>
    <name evidence="1" type="ORF">EVAR_61166_1</name>
</gene>
<protein>
    <submittedName>
        <fullName evidence="1">Uncharacterized protein</fullName>
    </submittedName>
</protein>
<accession>A0A4C1ZQ80</accession>
<evidence type="ECO:0000313" key="2">
    <source>
        <dbReference type="Proteomes" id="UP000299102"/>
    </source>
</evidence>
<sequence>MKLISEVNLGGESDNLLATEVSSRDGSERTFRGLRMKWCGRGASYDTADYNNGFGRFAATSKNFFNISCMYLEIVESSRSL</sequence>
<proteinExistence type="predicted"/>
<dbReference type="Proteomes" id="UP000299102">
    <property type="component" value="Unassembled WGS sequence"/>
</dbReference>
<comment type="caution">
    <text evidence="1">The sequence shown here is derived from an EMBL/GenBank/DDBJ whole genome shotgun (WGS) entry which is preliminary data.</text>
</comment>
<reference evidence="1 2" key="1">
    <citation type="journal article" date="2019" name="Commun. Biol.">
        <title>The bagworm genome reveals a unique fibroin gene that provides high tensile strength.</title>
        <authorList>
            <person name="Kono N."/>
            <person name="Nakamura H."/>
            <person name="Ohtoshi R."/>
            <person name="Tomita M."/>
            <person name="Numata K."/>
            <person name="Arakawa K."/>
        </authorList>
    </citation>
    <scope>NUCLEOTIDE SEQUENCE [LARGE SCALE GENOMIC DNA]</scope>
</reference>